<accession>A0AAU9IAD7</accession>
<reference evidence="1" key="1">
    <citation type="submission" date="2021-09" db="EMBL/GenBank/DDBJ databases">
        <authorList>
            <consortium name="AG Swart"/>
            <person name="Singh M."/>
            <person name="Singh A."/>
            <person name="Seah K."/>
            <person name="Emmerich C."/>
        </authorList>
    </citation>
    <scope>NUCLEOTIDE SEQUENCE</scope>
    <source>
        <strain evidence="1">ATCC30299</strain>
    </source>
</reference>
<comment type="caution">
    <text evidence="1">The sequence shown here is derived from an EMBL/GenBank/DDBJ whole genome shotgun (WGS) entry which is preliminary data.</text>
</comment>
<keyword evidence="2" id="KW-1185">Reference proteome</keyword>
<proteinExistence type="predicted"/>
<evidence type="ECO:0000313" key="2">
    <source>
        <dbReference type="Proteomes" id="UP001162131"/>
    </source>
</evidence>
<dbReference type="EMBL" id="CAJZBQ010000002">
    <property type="protein sequence ID" value="CAG9310386.1"/>
    <property type="molecule type" value="Genomic_DNA"/>
</dbReference>
<protein>
    <submittedName>
        <fullName evidence="1">Uncharacterized protein</fullName>
    </submittedName>
</protein>
<evidence type="ECO:0000313" key="1">
    <source>
        <dbReference type="EMBL" id="CAG9310386.1"/>
    </source>
</evidence>
<sequence>MKSCLTIPEDIRRVYHLGIDYNNNQEIDDRDMSRNDKELVKRLFREGNYFLIPSFFNLIRSLSACQREFSIVFRTFGNDMEEVINEFNLFCNGKHPLYNGKNKTEKFISNGELGTRNLTINNNNIGCIKRNSETDCRVLIGSLGQSISEPSISGNNISFEIIGNSSNSYNMLFNKINESSSFAFIDDYSYWKQNQKDPKCGKLFLIDETITSVHQIFFDDKIGNDSESILDVRNIENRESLPFEKVINKFIFRCDPYKAIIDPDYFFKAVAECELNRIDN</sequence>
<dbReference type="PANTHER" id="PTHR36960">
    <property type="entry name" value="SI:DKEY-32E6.3"/>
    <property type="match status" value="1"/>
</dbReference>
<gene>
    <name evidence="1" type="ORF">BSTOLATCC_MIC1237</name>
</gene>
<name>A0AAU9IAD7_9CILI</name>
<organism evidence="1 2">
    <name type="scientific">Blepharisma stoltei</name>
    <dbReference type="NCBI Taxonomy" id="1481888"/>
    <lineage>
        <taxon>Eukaryota</taxon>
        <taxon>Sar</taxon>
        <taxon>Alveolata</taxon>
        <taxon>Ciliophora</taxon>
        <taxon>Postciliodesmatophora</taxon>
        <taxon>Heterotrichea</taxon>
        <taxon>Heterotrichida</taxon>
        <taxon>Blepharismidae</taxon>
        <taxon>Blepharisma</taxon>
    </lineage>
</organism>
<dbReference type="AlphaFoldDB" id="A0AAU9IAD7"/>
<dbReference type="PANTHER" id="PTHR36960:SF1">
    <property type="entry name" value="SI:DKEY-32E6.3"/>
    <property type="match status" value="1"/>
</dbReference>
<dbReference type="Proteomes" id="UP001162131">
    <property type="component" value="Unassembled WGS sequence"/>
</dbReference>